<comment type="caution">
    <text evidence="3">The sequence shown here is derived from an EMBL/GenBank/DDBJ whole genome shotgun (WGS) entry which is preliminary data.</text>
</comment>
<accession>A0A2S7U4I7</accession>
<protein>
    <submittedName>
        <fullName evidence="3">Uncharacterized protein</fullName>
    </submittedName>
</protein>
<evidence type="ECO:0000313" key="3">
    <source>
        <dbReference type="EMBL" id="PQJ29304.1"/>
    </source>
</evidence>
<organism evidence="3 4">
    <name type="scientific">Rubritalea profundi</name>
    <dbReference type="NCBI Taxonomy" id="1658618"/>
    <lineage>
        <taxon>Bacteria</taxon>
        <taxon>Pseudomonadati</taxon>
        <taxon>Verrucomicrobiota</taxon>
        <taxon>Verrucomicrobiia</taxon>
        <taxon>Verrucomicrobiales</taxon>
        <taxon>Rubritaleaceae</taxon>
        <taxon>Rubritalea</taxon>
    </lineage>
</organism>
<name>A0A2S7U4I7_9BACT</name>
<reference evidence="3 4" key="1">
    <citation type="submission" date="2016-12" db="EMBL/GenBank/DDBJ databases">
        <title>Study of bacterial adaptation to deep sea.</title>
        <authorList>
            <person name="Song J."/>
            <person name="Yoshizawa S."/>
            <person name="Kogure K."/>
        </authorList>
    </citation>
    <scope>NUCLEOTIDE SEQUENCE [LARGE SCALE GENOMIC DNA]</scope>
    <source>
        <strain evidence="3 4">SAORIC-165</strain>
    </source>
</reference>
<keyword evidence="2" id="KW-0732">Signal</keyword>
<feature type="signal peptide" evidence="2">
    <location>
        <begin position="1"/>
        <end position="20"/>
    </location>
</feature>
<keyword evidence="4" id="KW-1185">Reference proteome</keyword>
<feature type="chain" id="PRO_5015585040" evidence="2">
    <location>
        <begin position="21"/>
        <end position="424"/>
    </location>
</feature>
<proteinExistence type="predicted"/>
<evidence type="ECO:0000313" key="4">
    <source>
        <dbReference type="Proteomes" id="UP000239907"/>
    </source>
</evidence>
<dbReference type="OrthoDB" id="194988at2"/>
<dbReference type="AlphaFoldDB" id="A0A2S7U4I7"/>
<feature type="compositionally biased region" description="Low complexity" evidence="1">
    <location>
        <begin position="58"/>
        <end position="86"/>
    </location>
</feature>
<feature type="region of interest" description="Disordered" evidence="1">
    <location>
        <begin position="28"/>
        <end position="86"/>
    </location>
</feature>
<evidence type="ECO:0000256" key="2">
    <source>
        <dbReference type="SAM" id="SignalP"/>
    </source>
</evidence>
<dbReference type="RefSeq" id="WP_105043798.1">
    <property type="nucleotide sequence ID" value="NZ_MQWA01000001.1"/>
</dbReference>
<gene>
    <name evidence="3" type="ORF">BSZ32_12925</name>
</gene>
<dbReference type="Proteomes" id="UP000239907">
    <property type="component" value="Unassembled WGS sequence"/>
</dbReference>
<feature type="compositionally biased region" description="Low complexity" evidence="1">
    <location>
        <begin position="28"/>
        <end position="44"/>
    </location>
</feature>
<evidence type="ECO:0000256" key="1">
    <source>
        <dbReference type="SAM" id="MobiDB-lite"/>
    </source>
</evidence>
<dbReference type="EMBL" id="MQWA01000001">
    <property type="protein sequence ID" value="PQJ29304.1"/>
    <property type="molecule type" value="Genomic_DNA"/>
</dbReference>
<sequence>MKNKILLPAAGAWLTTLAAAYYVGTSQNSSEVSSNDSAASGSTSTEQVRSDMHTSGHISTNSSSRGSTRSRSSASSTAKASSDSIKKISQLSDPLARARQMLNLIDSLRPDQFESVVADFRALGMTRERMTEYNMLLHAWGKVDPLGALSYSQENSKSDHAEKEVLASWATHNPNAALAWARENHDGDKANPYLVGIIRGLAGSNPTLATQILQELPFSRERAKALGSMAPHIASLGLDGALKWLTGLEDPKLMGGASAYLANQFSKQDPAMGADWASRIKDDTARERALNEVVDNWTDQDPSAAKAWIATLPVEDQLKAGPEFVGSYARQDANAAADWLDTNANASNYQDLLREFAEGATRSDPVLALNYGNELDDESSRSRTVGRALWTLYKKDKSQAQNWIKNNDVPERVKRHVVRMMDNK</sequence>